<gene>
    <name evidence="1" type="ORF">DEO72_LG3g2156</name>
</gene>
<proteinExistence type="predicted"/>
<sequence>MCVEGDGATFVKGVDEIEPTKEEGDEVHRSTGGTVDAPTWFAGPFDLTTMGDIGVNPTTFTIDGVLMGWMQ</sequence>
<evidence type="ECO:0000313" key="1">
    <source>
        <dbReference type="EMBL" id="QCD87618.1"/>
    </source>
</evidence>
<dbReference type="AlphaFoldDB" id="A0A4D6LGI3"/>
<protein>
    <submittedName>
        <fullName evidence="1">Uncharacterized protein</fullName>
    </submittedName>
</protein>
<evidence type="ECO:0000313" key="2">
    <source>
        <dbReference type="Proteomes" id="UP000501690"/>
    </source>
</evidence>
<keyword evidence="2" id="KW-1185">Reference proteome</keyword>
<name>A0A4D6LGI3_VIGUN</name>
<dbReference type="Proteomes" id="UP000501690">
    <property type="component" value="Linkage Group LG3"/>
</dbReference>
<organism evidence="1 2">
    <name type="scientific">Vigna unguiculata</name>
    <name type="common">Cowpea</name>
    <dbReference type="NCBI Taxonomy" id="3917"/>
    <lineage>
        <taxon>Eukaryota</taxon>
        <taxon>Viridiplantae</taxon>
        <taxon>Streptophyta</taxon>
        <taxon>Embryophyta</taxon>
        <taxon>Tracheophyta</taxon>
        <taxon>Spermatophyta</taxon>
        <taxon>Magnoliopsida</taxon>
        <taxon>eudicotyledons</taxon>
        <taxon>Gunneridae</taxon>
        <taxon>Pentapetalae</taxon>
        <taxon>rosids</taxon>
        <taxon>fabids</taxon>
        <taxon>Fabales</taxon>
        <taxon>Fabaceae</taxon>
        <taxon>Papilionoideae</taxon>
        <taxon>50 kb inversion clade</taxon>
        <taxon>NPAAA clade</taxon>
        <taxon>indigoferoid/millettioid clade</taxon>
        <taxon>Phaseoleae</taxon>
        <taxon>Vigna</taxon>
    </lineage>
</organism>
<dbReference type="EMBL" id="CP039347">
    <property type="protein sequence ID" value="QCD87618.1"/>
    <property type="molecule type" value="Genomic_DNA"/>
</dbReference>
<accession>A0A4D6LGI3</accession>
<reference evidence="1 2" key="1">
    <citation type="submission" date="2019-04" db="EMBL/GenBank/DDBJ databases">
        <title>An improved genome assembly and genetic linkage map for asparagus bean, Vigna unguiculata ssp. sesquipedialis.</title>
        <authorList>
            <person name="Xia Q."/>
            <person name="Zhang R."/>
            <person name="Dong Y."/>
        </authorList>
    </citation>
    <scope>NUCLEOTIDE SEQUENCE [LARGE SCALE GENOMIC DNA]</scope>
    <source>
        <tissue evidence="1">Leaf</tissue>
    </source>
</reference>